<dbReference type="GO" id="GO:0003006">
    <property type="term" value="P:developmental process involved in reproduction"/>
    <property type="evidence" value="ECO:0007669"/>
    <property type="project" value="UniProtKB-ARBA"/>
</dbReference>
<dbReference type="SUPFAM" id="SSF57667">
    <property type="entry name" value="beta-beta-alpha zinc fingers"/>
    <property type="match status" value="1"/>
</dbReference>
<proteinExistence type="evidence at transcript level"/>
<dbReference type="SMART" id="SM00225">
    <property type="entry name" value="BTB"/>
    <property type="match status" value="1"/>
</dbReference>
<feature type="region of interest" description="Disordered" evidence="7">
    <location>
        <begin position="238"/>
        <end position="269"/>
    </location>
</feature>
<dbReference type="PROSITE" id="PS50157">
    <property type="entry name" value="ZINC_FINGER_C2H2_2"/>
    <property type="match status" value="2"/>
</dbReference>
<evidence type="ECO:0000256" key="4">
    <source>
        <dbReference type="ARBA" id="ARBA00022833"/>
    </source>
</evidence>
<keyword evidence="2" id="KW-0677">Repeat</keyword>
<keyword evidence="5" id="KW-0539">Nucleus</keyword>
<feature type="compositionally biased region" description="Low complexity" evidence="7">
    <location>
        <begin position="136"/>
        <end position="180"/>
    </location>
</feature>
<dbReference type="GO" id="GO:0006357">
    <property type="term" value="P:regulation of transcription by RNA polymerase II"/>
    <property type="evidence" value="ECO:0007669"/>
    <property type="project" value="TreeGrafter"/>
</dbReference>
<evidence type="ECO:0000256" key="5">
    <source>
        <dbReference type="ARBA" id="ARBA00023242"/>
    </source>
</evidence>
<evidence type="ECO:0000256" key="3">
    <source>
        <dbReference type="ARBA" id="ARBA00022771"/>
    </source>
</evidence>
<dbReference type="InterPro" id="IPR036236">
    <property type="entry name" value="Znf_C2H2_sf"/>
</dbReference>
<dbReference type="GO" id="GO:0005634">
    <property type="term" value="C:nucleus"/>
    <property type="evidence" value="ECO:0007669"/>
    <property type="project" value="TreeGrafter"/>
</dbReference>
<protein>
    <submittedName>
        <fullName evidence="10">Longitudinals lacking protein-like</fullName>
    </submittedName>
</protein>
<evidence type="ECO:0000256" key="7">
    <source>
        <dbReference type="SAM" id="MobiDB-lite"/>
    </source>
</evidence>
<accession>C1BRL4</accession>
<dbReference type="PANTHER" id="PTHR23110:SF109">
    <property type="entry name" value="FI07618P-RELATED"/>
    <property type="match status" value="1"/>
</dbReference>
<keyword evidence="4" id="KW-0862">Zinc</keyword>
<dbReference type="EMBL" id="BT077243">
    <property type="protein sequence ID" value="ACO11667.1"/>
    <property type="molecule type" value="mRNA"/>
</dbReference>
<feature type="domain" description="C2H2-type" evidence="9">
    <location>
        <begin position="290"/>
        <end position="317"/>
    </location>
</feature>
<dbReference type="GO" id="GO:0008270">
    <property type="term" value="F:zinc ion binding"/>
    <property type="evidence" value="ECO:0007669"/>
    <property type="project" value="UniProtKB-KW"/>
</dbReference>
<dbReference type="Pfam" id="PF00096">
    <property type="entry name" value="zf-C2H2"/>
    <property type="match status" value="2"/>
</dbReference>
<dbReference type="GO" id="GO:0048513">
    <property type="term" value="P:animal organ development"/>
    <property type="evidence" value="ECO:0007669"/>
    <property type="project" value="UniProtKB-ARBA"/>
</dbReference>
<reference evidence="10" key="1">
    <citation type="submission" date="2009-03" db="EMBL/GenBank/DDBJ databases">
        <title>Caligus rogercresseyi ESTs and full-length cDNAs.</title>
        <authorList>
            <person name="Yasuike M."/>
            <person name="von Schalburg K."/>
            <person name="Cooper G."/>
            <person name="Leong J."/>
            <person name="Jones S.R.M."/>
            <person name="Koop B.F."/>
        </authorList>
    </citation>
    <scope>NUCLEOTIDE SEQUENCE</scope>
    <source>
        <tissue evidence="10">Whole tissue</tissue>
    </source>
</reference>
<dbReference type="InterPro" id="IPR000210">
    <property type="entry name" value="BTB/POZ_dom"/>
</dbReference>
<evidence type="ECO:0000256" key="2">
    <source>
        <dbReference type="ARBA" id="ARBA00022737"/>
    </source>
</evidence>
<evidence type="ECO:0000256" key="6">
    <source>
        <dbReference type="PROSITE-ProRule" id="PRU00042"/>
    </source>
</evidence>
<evidence type="ECO:0000259" key="9">
    <source>
        <dbReference type="PROSITE" id="PS50157"/>
    </source>
</evidence>
<name>C1BRL4_CALRO</name>
<feature type="region of interest" description="Disordered" evidence="7">
    <location>
        <begin position="119"/>
        <end position="195"/>
    </location>
</feature>
<feature type="compositionally biased region" description="Polar residues" evidence="7">
    <location>
        <begin position="181"/>
        <end position="190"/>
    </location>
</feature>
<dbReference type="InterPro" id="IPR051095">
    <property type="entry name" value="Dros_DevTransReg"/>
</dbReference>
<dbReference type="CDD" id="cd18315">
    <property type="entry name" value="BTB_POZ_BAB-like"/>
    <property type="match status" value="1"/>
</dbReference>
<keyword evidence="1" id="KW-0479">Metal-binding</keyword>
<keyword evidence="3 6" id="KW-0863">Zinc-finger</keyword>
<gene>
    <name evidence="10" type="primary">LOLAL</name>
</gene>
<dbReference type="SMART" id="SM00355">
    <property type="entry name" value="ZnF_C2H2"/>
    <property type="match status" value="2"/>
</dbReference>
<dbReference type="InterPro" id="IPR011333">
    <property type="entry name" value="SKP1/BTB/POZ_sf"/>
</dbReference>
<organism evidence="10">
    <name type="scientific">Caligus rogercresseyi</name>
    <name type="common">Sea louse</name>
    <dbReference type="NCBI Taxonomy" id="217165"/>
    <lineage>
        <taxon>Eukaryota</taxon>
        <taxon>Metazoa</taxon>
        <taxon>Ecdysozoa</taxon>
        <taxon>Arthropoda</taxon>
        <taxon>Crustacea</taxon>
        <taxon>Multicrustacea</taxon>
        <taxon>Hexanauplia</taxon>
        <taxon>Copepoda</taxon>
        <taxon>Siphonostomatoida</taxon>
        <taxon>Caligidae</taxon>
        <taxon>Caligus</taxon>
    </lineage>
</organism>
<dbReference type="AlphaFoldDB" id="C1BRL4"/>
<dbReference type="Pfam" id="PF00651">
    <property type="entry name" value="BTB"/>
    <property type="match status" value="1"/>
</dbReference>
<dbReference type="PROSITE" id="PS00028">
    <property type="entry name" value="ZINC_FINGER_C2H2_1"/>
    <property type="match status" value="2"/>
</dbReference>
<dbReference type="GO" id="GO:0048666">
    <property type="term" value="P:neuron development"/>
    <property type="evidence" value="ECO:0007669"/>
    <property type="project" value="UniProtKB-ARBA"/>
</dbReference>
<dbReference type="FunFam" id="3.30.160.60:FF:001049">
    <property type="entry name" value="zinc finger protein 319"/>
    <property type="match status" value="1"/>
</dbReference>
<dbReference type="Gene3D" id="3.30.710.10">
    <property type="entry name" value="Potassium Channel Kv1.1, Chain A"/>
    <property type="match status" value="1"/>
</dbReference>
<dbReference type="InterPro" id="IPR013087">
    <property type="entry name" value="Znf_C2H2_type"/>
</dbReference>
<evidence type="ECO:0000313" key="10">
    <source>
        <dbReference type="EMBL" id="ACO11667.1"/>
    </source>
</evidence>
<dbReference type="SUPFAM" id="SSF54695">
    <property type="entry name" value="POZ domain"/>
    <property type="match status" value="1"/>
</dbReference>
<dbReference type="Gene3D" id="3.30.160.60">
    <property type="entry name" value="Classic Zinc Finger"/>
    <property type="match status" value="2"/>
</dbReference>
<evidence type="ECO:0000256" key="1">
    <source>
        <dbReference type="ARBA" id="ARBA00022723"/>
    </source>
</evidence>
<sequence length="317" mass="35318">MSAPQEEFLLKWNEHHNSFFGMLQELCVSEFMTDVTLACGGQIFETHKLILCVCSPFFKSILSKSVSGKHPIIFLKSVSPKHLSQLLQYMYRGEINVLQEDLGPLVETAKELQIKGLADAPDKQQSVPHPTTPPLNSAASAANNTNITQTTSSNTVSSGLTKASVVTSPSHSSSSNATMSGKSIPNSNFKEQPPENIKKEWADEDEEYGEVYPEPEFMTEDNPSNMEIHHHTQVSPHIVGSSRGLLSSRPTPPPKNESNRRHECKHCGKRFPTPSKLFRHELIHTGEKPFACSICLKGFTQLIHLKKHQQLFHNLVN</sequence>
<evidence type="ECO:0000259" key="8">
    <source>
        <dbReference type="PROSITE" id="PS50097"/>
    </source>
</evidence>
<dbReference type="PROSITE" id="PS50097">
    <property type="entry name" value="BTB"/>
    <property type="match status" value="1"/>
</dbReference>
<feature type="domain" description="C2H2-type" evidence="9">
    <location>
        <begin position="262"/>
        <end position="289"/>
    </location>
</feature>
<feature type="domain" description="BTB" evidence="8">
    <location>
        <begin position="33"/>
        <end position="99"/>
    </location>
</feature>
<dbReference type="PANTHER" id="PTHR23110">
    <property type="entry name" value="BTB DOMAIN TRANSCRIPTION FACTOR"/>
    <property type="match status" value="1"/>
</dbReference>